<evidence type="ECO:0000256" key="5">
    <source>
        <dbReference type="ARBA" id="ARBA00023163"/>
    </source>
</evidence>
<evidence type="ECO:0000256" key="3">
    <source>
        <dbReference type="ARBA" id="ARBA00023082"/>
    </source>
</evidence>
<dbReference type="InterPro" id="IPR007630">
    <property type="entry name" value="RNA_pol_sigma70_r4"/>
</dbReference>
<comment type="similarity">
    <text evidence="1">Belongs to the sigma-70 factor family. ECF subfamily.</text>
</comment>
<dbReference type="Pfam" id="PF04542">
    <property type="entry name" value="Sigma70_r2"/>
    <property type="match status" value="1"/>
</dbReference>
<evidence type="ECO:0000259" key="8">
    <source>
        <dbReference type="Pfam" id="PF04542"/>
    </source>
</evidence>
<evidence type="ECO:0000313" key="10">
    <source>
        <dbReference type="EMBL" id="EEF57399.1"/>
    </source>
</evidence>
<dbReference type="NCBIfam" id="TIGR02937">
    <property type="entry name" value="sigma70-ECF"/>
    <property type="match status" value="1"/>
</dbReference>
<dbReference type="InterPro" id="IPR013325">
    <property type="entry name" value="RNA_pol_sigma_r2"/>
</dbReference>
<dbReference type="GO" id="GO:0003677">
    <property type="term" value="F:DNA binding"/>
    <property type="evidence" value="ECO:0007669"/>
    <property type="project" value="UniProtKB-KW"/>
</dbReference>
<accession>B9XRY8</accession>
<evidence type="ECO:0000256" key="2">
    <source>
        <dbReference type="ARBA" id="ARBA00023015"/>
    </source>
</evidence>
<dbReference type="InterPro" id="IPR007627">
    <property type="entry name" value="RNA_pol_sigma70_r2"/>
</dbReference>
<dbReference type="GO" id="GO:0006352">
    <property type="term" value="P:DNA-templated transcription initiation"/>
    <property type="evidence" value="ECO:0007669"/>
    <property type="project" value="InterPro"/>
</dbReference>
<evidence type="ECO:0000256" key="6">
    <source>
        <dbReference type="SAM" id="Coils"/>
    </source>
</evidence>
<evidence type="ECO:0000259" key="9">
    <source>
        <dbReference type="Pfam" id="PF04545"/>
    </source>
</evidence>
<dbReference type="CDD" id="cd06171">
    <property type="entry name" value="Sigma70_r4"/>
    <property type="match status" value="1"/>
</dbReference>
<organism evidence="10 11">
    <name type="scientific">Pedosphaera parvula (strain Ellin514)</name>
    <dbReference type="NCBI Taxonomy" id="320771"/>
    <lineage>
        <taxon>Bacteria</taxon>
        <taxon>Pseudomonadati</taxon>
        <taxon>Verrucomicrobiota</taxon>
        <taxon>Pedosphaerae</taxon>
        <taxon>Pedosphaerales</taxon>
        <taxon>Pedosphaeraceae</taxon>
        <taxon>Pedosphaera</taxon>
    </lineage>
</organism>
<dbReference type="Proteomes" id="UP000003688">
    <property type="component" value="Unassembled WGS sequence"/>
</dbReference>
<feature type="region of interest" description="Disordered" evidence="7">
    <location>
        <begin position="324"/>
        <end position="344"/>
    </location>
</feature>
<keyword evidence="5" id="KW-0804">Transcription</keyword>
<dbReference type="Gene3D" id="1.10.1740.10">
    <property type="match status" value="1"/>
</dbReference>
<feature type="domain" description="RNA polymerase sigma-70 region 2" evidence="8">
    <location>
        <begin position="26"/>
        <end position="94"/>
    </location>
</feature>
<dbReference type="RefSeq" id="WP_007418571.1">
    <property type="nucleotide sequence ID" value="NZ_ABOX02000070.1"/>
</dbReference>
<dbReference type="PANTHER" id="PTHR43133:SF51">
    <property type="entry name" value="RNA POLYMERASE SIGMA FACTOR"/>
    <property type="match status" value="1"/>
</dbReference>
<dbReference type="EMBL" id="ABOX02000070">
    <property type="protein sequence ID" value="EEF57399.1"/>
    <property type="molecule type" value="Genomic_DNA"/>
</dbReference>
<gene>
    <name evidence="10" type="ORF">Cflav_PD0372</name>
</gene>
<dbReference type="SUPFAM" id="SSF88659">
    <property type="entry name" value="Sigma3 and sigma4 domains of RNA polymerase sigma factors"/>
    <property type="match status" value="1"/>
</dbReference>
<dbReference type="InterPro" id="IPR014284">
    <property type="entry name" value="RNA_pol_sigma-70_dom"/>
</dbReference>
<protein>
    <submittedName>
        <fullName evidence="10">RNA polymerase, sigma-24 subunit, ECF subfamily</fullName>
    </submittedName>
</protein>
<keyword evidence="11" id="KW-1185">Reference proteome</keyword>
<comment type="caution">
    <text evidence="10">The sequence shown here is derived from an EMBL/GenBank/DDBJ whole genome shotgun (WGS) entry which is preliminary data.</text>
</comment>
<evidence type="ECO:0000256" key="7">
    <source>
        <dbReference type="SAM" id="MobiDB-lite"/>
    </source>
</evidence>
<dbReference type="InterPro" id="IPR039425">
    <property type="entry name" value="RNA_pol_sigma-70-like"/>
</dbReference>
<name>B9XRY8_PEDPL</name>
<dbReference type="AlphaFoldDB" id="B9XRY8"/>
<dbReference type="PANTHER" id="PTHR43133">
    <property type="entry name" value="RNA POLYMERASE ECF-TYPE SIGMA FACTO"/>
    <property type="match status" value="1"/>
</dbReference>
<dbReference type="OrthoDB" id="192873at2"/>
<keyword evidence="6" id="KW-0175">Coiled coil</keyword>
<proteinExistence type="inferred from homology"/>
<dbReference type="Gene3D" id="1.10.10.10">
    <property type="entry name" value="Winged helix-like DNA-binding domain superfamily/Winged helix DNA-binding domain"/>
    <property type="match status" value="1"/>
</dbReference>
<dbReference type="Pfam" id="PF04545">
    <property type="entry name" value="Sigma70_r4"/>
    <property type="match status" value="1"/>
</dbReference>
<sequence length="512" mass="55180">MKMMLDDHQLLAQFVNGDSQDAFAELVARHLNFVYSAALRQVRTSQLAEDVTQMVFINLARKANSLPRNAVLAGWLHRDTRYTALDLLRKERRRQAREQEALAMNNLHPDPTPDWEQLRPLLDAELDQLAPADRDALLLRFFEQRSLKDIGIALGSGEDAARKRVTRALDKLHSSLARHGVTTSASALSAAIMANGVQAAPASLGSTIVSTSLAAGLTGAGGVTAFKFIQSLVMTKLKVTLIAATVAAGIVTSIIQSKDNRELRAENRALQEQNQSLGELRNENERLSNLVARANQSGLARDQLSELLRLRGEATRLRNELKNAPAIAQASAPKPAPASTNNDSLKPFTANFTARVGNGQTLVTGGWSITPGKRTLLITTPTIHEDGGPTRAVLIQSMVLEISEELMAQFGMDQLKVDGQESSHQILLESAAATNLINELKKTEGVSIQSAPRVLTRAGTAATISIVSNQPNRTTPNYTVGMTPNVTTDGSAVDLSFDGQIVPPNISSSTAQ</sequence>
<keyword evidence="4" id="KW-0238">DNA-binding</keyword>
<feature type="domain" description="RNA polymerase sigma-70 region 4" evidence="9">
    <location>
        <begin position="126"/>
        <end position="172"/>
    </location>
</feature>
<dbReference type="SUPFAM" id="SSF88946">
    <property type="entry name" value="Sigma2 domain of RNA polymerase sigma factors"/>
    <property type="match status" value="1"/>
</dbReference>
<dbReference type="InterPro" id="IPR036388">
    <property type="entry name" value="WH-like_DNA-bd_sf"/>
</dbReference>
<dbReference type="GO" id="GO:0016987">
    <property type="term" value="F:sigma factor activity"/>
    <property type="evidence" value="ECO:0007669"/>
    <property type="project" value="UniProtKB-KW"/>
</dbReference>
<evidence type="ECO:0000313" key="11">
    <source>
        <dbReference type="Proteomes" id="UP000003688"/>
    </source>
</evidence>
<feature type="coiled-coil region" evidence="6">
    <location>
        <begin position="260"/>
        <end position="320"/>
    </location>
</feature>
<dbReference type="STRING" id="320771.Cflav_PD0372"/>
<evidence type="ECO:0000256" key="4">
    <source>
        <dbReference type="ARBA" id="ARBA00023125"/>
    </source>
</evidence>
<reference evidence="10 11" key="1">
    <citation type="journal article" date="2011" name="J. Bacteriol.">
        <title>Genome sequence of 'Pedosphaera parvula' Ellin514, an aerobic Verrucomicrobial isolate from pasture soil.</title>
        <authorList>
            <person name="Kant R."/>
            <person name="van Passel M.W."/>
            <person name="Sangwan P."/>
            <person name="Palva A."/>
            <person name="Lucas S."/>
            <person name="Copeland A."/>
            <person name="Lapidus A."/>
            <person name="Glavina Del Rio T."/>
            <person name="Dalin E."/>
            <person name="Tice H."/>
            <person name="Bruce D."/>
            <person name="Goodwin L."/>
            <person name="Pitluck S."/>
            <person name="Chertkov O."/>
            <person name="Larimer F.W."/>
            <person name="Land M.L."/>
            <person name="Hauser L."/>
            <person name="Brettin T.S."/>
            <person name="Detter J.C."/>
            <person name="Han S."/>
            <person name="de Vos W.M."/>
            <person name="Janssen P.H."/>
            <person name="Smidt H."/>
        </authorList>
    </citation>
    <scope>NUCLEOTIDE SEQUENCE [LARGE SCALE GENOMIC DNA]</scope>
    <source>
        <strain evidence="10 11">Ellin514</strain>
    </source>
</reference>
<feature type="compositionally biased region" description="Low complexity" evidence="7">
    <location>
        <begin position="324"/>
        <end position="333"/>
    </location>
</feature>
<keyword evidence="2" id="KW-0805">Transcription regulation</keyword>
<dbReference type="InterPro" id="IPR013324">
    <property type="entry name" value="RNA_pol_sigma_r3/r4-like"/>
</dbReference>
<evidence type="ECO:0000256" key="1">
    <source>
        <dbReference type="ARBA" id="ARBA00010641"/>
    </source>
</evidence>
<keyword evidence="3" id="KW-0731">Sigma factor</keyword>